<organism evidence="1 2">
    <name type="scientific">Camellia lanceoleosa</name>
    <dbReference type="NCBI Taxonomy" id="1840588"/>
    <lineage>
        <taxon>Eukaryota</taxon>
        <taxon>Viridiplantae</taxon>
        <taxon>Streptophyta</taxon>
        <taxon>Embryophyta</taxon>
        <taxon>Tracheophyta</taxon>
        <taxon>Spermatophyta</taxon>
        <taxon>Magnoliopsida</taxon>
        <taxon>eudicotyledons</taxon>
        <taxon>Gunneridae</taxon>
        <taxon>Pentapetalae</taxon>
        <taxon>asterids</taxon>
        <taxon>Ericales</taxon>
        <taxon>Theaceae</taxon>
        <taxon>Camellia</taxon>
    </lineage>
</organism>
<sequence length="197" mass="21996">MISSVVSLTGMVSALGLGSLSISVMVSTVELVVFVWVEPRSPAAYFSQNFNKQDPKLTEEWLATKKLYEDMKFRIEAATEKDQCIDVFGSICARCCDYGSAAAIYSKENLMNNDLAAIPSEFPRKLSAVDDDGHQLPTLVYLAREKRPQCPHNFKAGSMNALCPHKEALADYEFRVGIKVRWKYRVDLCVSQATLVE</sequence>
<protein>
    <submittedName>
        <fullName evidence="1">Cellulose synthase-like protein E2</fullName>
    </submittedName>
</protein>
<comment type="caution">
    <text evidence="1">The sequence shown here is derived from an EMBL/GenBank/DDBJ whole genome shotgun (WGS) entry which is preliminary data.</text>
</comment>
<proteinExistence type="predicted"/>
<gene>
    <name evidence="1" type="ORF">LOK49_LG11G02379</name>
</gene>
<evidence type="ECO:0000313" key="2">
    <source>
        <dbReference type="Proteomes" id="UP001060215"/>
    </source>
</evidence>
<name>A0ACC0G1E1_9ERIC</name>
<reference evidence="1 2" key="1">
    <citation type="journal article" date="2022" name="Plant J.">
        <title>Chromosome-level genome of Camellia lanceoleosa provides a valuable resource for understanding genome evolution and self-incompatibility.</title>
        <authorList>
            <person name="Gong W."/>
            <person name="Xiao S."/>
            <person name="Wang L."/>
            <person name="Liao Z."/>
            <person name="Chang Y."/>
            <person name="Mo W."/>
            <person name="Hu G."/>
            <person name="Li W."/>
            <person name="Zhao G."/>
            <person name="Zhu H."/>
            <person name="Hu X."/>
            <person name="Ji K."/>
            <person name="Xiang X."/>
            <person name="Song Q."/>
            <person name="Yuan D."/>
            <person name="Jin S."/>
            <person name="Zhang L."/>
        </authorList>
    </citation>
    <scope>NUCLEOTIDE SEQUENCE [LARGE SCALE GENOMIC DNA]</scope>
    <source>
        <strain evidence="1">SQ_2022a</strain>
    </source>
</reference>
<dbReference type="Proteomes" id="UP001060215">
    <property type="component" value="Chromosome 12"/>
</dbReference>
<evidence type="ECO:0000313" key="1">
    <source>
        <dbReference type="EMBL" id="KAI7994871.1"/>
    </source>
</evidence>
<dbReference type="EMBL" id="CM045769">
    <property type="protein sequence ID" value="KAI7994871.1"/>
    <property type="molecule type" value="Genomic_DNA"/>
</dbReference>
<accession>A0ACC0G1E1</accession>
<keyword evidence="2" id="KW-1185">Reference proteome</keyword>